<organism evidence="5 6">
    <name type="scientific">[Clostridium] fimetarium</name>
    <dbReference type="NCBI Taxonomy" id="99656"/>
    <lineage>
        <taxon>Bacteria</taxon>
        <taxon>Bacillati</taxon>
        <taxon>Bacillota</taxon>
        <taxon>Clostridia</taxon>
        <taxon>Lachnospirales</taxon>
        <taxon>Lachnospiraceae</taxon>
    </lineage>
</organism>
<protein>
    <submittedName>
        <fullName evidence="5">Predicted oxidoreductase of the aldo/keto reductase family</fullName>
    </submittedName>
</protein>
<gene>
    <name evidence="5" type="ORF">SAMN05421659_11914</name>
</gene>
<dbReference type="PROSITE" id="PS51379">
    <property type="entry name" value="4FE4S_FER_2"/>
    <property type="match status" value="1"/>
</dbReference>
<dbReference type="Pfam" id="PF13534">
    <property type="entry name" value="Fer4_17"/>
    <property type="match status" value="1"/>
</dbReference>
<keyword evidence="3" id="KW-0411">Iron-sulfur</keyword>
<accession>A0A1I0RMJ3</accession>
<evidence type="ECO:0000256" key="3">
    <source>
        <dbReference type="ARBA" id="ARBA00023014"/>
    </source>
</evidence>
<evidence type="ECO:0000256" key="2">
    <source>
        <dbReference type="ARBA" id="ARBA00023004"/>
    </source>
</evidence>
<dbReference type="EMBL" id="FOJI01000019">
    <property type="protein sequence ID" value="SEW42361.1"/>
    <property type="molecule type" value="Genomic_DNA"/>
</dbReference>
<dbReference type="InterPro" id="IPR036812">
    <property type="entry name" value="NAD(P)_OxRdtase_dom_sf"/>
</dbReference>
<evidence type="ECO:0000259" key="4">
    <source>
        <dbReference type="PROSITE" id="PS51379"/>
    </source>
</evidence>
<dbReference type="PRINTS" id="PR00069">
    <property type="entry name" value="ALDKETRDTASE"/>
</dbReference>
<keyword evidence="1" id="KW-0479">Metal-binding</keyword>
<sequence>MTRVTLGKTGIIVNKNGFGALPIQRISMEEAKLLLRKAYDSGINFFDTARFYTDSEEKIGYALSDVRDEIYIASKTMCSNTQEFWEQLHTSLKMLKTDYLDIFQFHNPSFCPKPGDGTGLYEAMLEAKEKGMIRHIGITNHRLHVALEAAESHLYETIQFPFSYLATEAEIGLVKKCEENGIGFIAMKALSGGLITNASVAYAYLAQFDNVVPIWGVQKEMELDEFISYIENPPILNEELLAIIAHDKEELGGEFCRGCGYCLPCPANIEIPTAARMSLMIRRAPASVYLSEEWQVKMKKIEDCIHCNNCKNHCPYGLDTPELLKKNWIDYQNLI</sequence>
<evidence type="ECO:0000256" key="1">
    <source>
        <dbReference type="ARBA" id="ARBA00022723"/>
    </source>
</evidence>
<evidence type="ECO:0000313" key="6">
    <source>
        <dbReference type="Proteomes" id="UP000199701"/>
    </source>
</evidence>
<dbReference type="GO" id="GO:0046872">
    <property type="term" value="F:metal ion binding"/>
    <property type="evidence" value="ECO:0007669"/>
    <property type="project" value="UniProtKB-KW"/>
</dbReference>
<dbReference type="Pfam" id="PF00248">
    <property type="entry name" value="Aldo_ket_red"/>
    <property type="match status" value="1"/>
</dbReference>
<name>A0A1I0RMJ3_9FIRM</name>
<proteinExistence type="predicted"/>
<dbReference type="InterPro" id="IPR053135">
    <property type="entry name" value="AKR2_Oxidoreductase"/>
</dbReference>
<dbReference type="Proteomes" id="UP000199701">
    <property type="component" value="Unassembled WGS sequence"/>
</dbReference>
<reference evidence="5 6" key="1">
    <citation type="submission" date="2016-10" db="EMBL/GenBank/DDBJ databases">
        <authorList>
            <person name="de Groot N.N."/>
        </authorList>
    </citation>
    <scope>NUCLEOTIDE SEQUENCE [LARGE SCALE GENOMIC DNA]</scope>
    <source>
        <strain evidence="5 6">DSM 9179</strain>
    </source>
</reference>
<keyword evidence="6" id="KW-1185">Reference proteome</keyword>
<dbReference type="RefSeq" id="WP_092457031.1">
    <property type="nucleotide sequence ID" value="NZ_FOJI01000019.1"/>
</dbReference>
<dbReference type="InterPro" id="IPR020471">
    <property type="entry name" value="AKR"/>
</dbReference>
<dbReference type="InterPro" id="IPR017900">
    <property type="entry name" value="4Fe4S_Fe_S_CS"/>
</dbReference>
<dbReference type="SUPFAM" id="SSF51430">
    <property type="entry name" value="NAD(P)-linked oxidoreductase"/>
    <property type="match status" value="1"/>
</dbReference>
<dbReference type="Gene3D" id="3.20.20.100">
    <property type="entry name" value="NADP-dependent oxidoreductase domain"/>
    <property type="match status" value="1"/>
</dbReference>
<dbReference type="InterPro" id="IPR017896">
    <property type="entry name" value="4Fe4S_Fe-S-bd"/>
</dbReference>
<dbReference type="GO" id="GO:0016491">
    <property type="term" value="F:oxidoreductase activity"/>
    <property type="evidence" value="ECO:0007669"/>
    <property type="project" value="InterPro"/>
</dbReference>
<dbReference type="AlphaFoldDB" id="A0A1I0RMJ3"/>
<evidence type="ECO:0000313" key="5">
    <source>
        <dbReference type="EMBL" id="SEW42361.1"/>
    </source>
</evidence>
<dbReference type="STRING" id="99656.SAMN05421659_11914"/>
<dbReference type="CDD" id="cd19100">
    <property type="entry name" value="AKR_unchar"/>
    <property type="match status" value="1"/>
</dbReference>
<feature type="domain" description="4Fe-4S ferredoxin-type" evidence="4">
    <location>
        <begin position="294"/>
        <end position="326"/>
    </location>
</feature>
<dbReference type="GO" id="GO:0051536">
    <property type="term" value="F:iron-sulfur cluster binding"/>
    <property type="evidence" value="ECO:0007669"/>
    <property type="project" value="UniProtKB-KW"/>
</dbReference>
<dbReference type="PANTHER" id="PTHR43312:SF1">
    <property type="entry name" value="NADP-DEPENDENT OXIDOREDUCTASE DOMAIN-CONTAINING PROTEIN"/>
    <property type="match status" value="1"/>
</dbReference>
<dbReference type="SUPFAM" id="SSF46548">
    <property type="entry name" value="alpha-helical ferredoxin"/>
    <property type="match status" value="1"/>
</dbReference>
<dbReference type="PROSITE" id="PS00198">
    <property type="entry name" value="4FE4S_FER_1"/>
    <property type="match status" value="1"/>
</dbReference>
<dbReference type="InterPro" id="IPR023210">
    <property type="entry name" value="NADP_OxRdtase_dom"/>
</dbReference>
<keyword evidence="2" id="KW-0408">Iron</keyword>
<dbReference type="OrthoDB" id="9773828at2"/>
<dbReference type="PANTHER" id="PTHR43312">
    <property type="entry name" value="D-THREO-ALDOSE 1-DEHYDROGENASE"/>
    <property type="match status" value="1"/>
</dbReference>